<dbReference type="InterPro" id="IPR036388">
    <property type="entry name" value="WH-like_DNA-bd_sf"/>
</dbReference>
<evidence type="ECO:0008006" key="3">
    <source>
        <dbReference type="Google" id="ProtNLM"/>
    </source>
</evidence>
<dbReference type="EMBL" id="PPUT01000001">
    <property type="protein sequence ID" value="RDC47038.1"/>
    <property type="molecule type" value="Genomic_DNA"/>
</dbReference>
<dbReference type="Gene3D" id="1.10.10.10">
    <property type="entry name" value="Winged helix-like DNA-binding domain superfamily/Winged helix DNA-binding domain"/>
    <property type="match status" value="1"/>
</dbReference>
<protein>
    <recommendedName>
        <fullName evidence="3">MarR family transcriptional regulator</fullName>
    </recommendedName>
</protein>
<dbReference type="RefSeq" id="WP_114548244.1">
    <property type="nucleotide sequence ID" value="NZ_AP024470.1"/>
</dbReference>
<evidence type="ECO:0000313" key="1">
    <source>
        <dbReference type="EMBL" id="RDC47038.1"/>
    </source>
</evidence>
<organism evidence="1 2">
    <name type="scientific">Adlercreutzia equolifaciens subsp. celatus</name>
    <dbReference type="NCBI Taxonomy" id="394340"/>
    <lineage>
        <taxon>Bacteria</taxon>
        <taxon>Bacillati</taxon>
        <taxon>Actinomycetota</taxon>
        <taxon>Coriobacteriia</taxon>
        <taxon>Eggerthellales</taxon>
        <taxon>Eggerthellaceae</taxon>
        <taxon>Adlercreutzia</taxon>
    </lineage>
</organism>
<proteinExistence type="predicted"/>
<gene>
    <name evidence="1" type="ORF">C1850_00915</name>
</gene>
<evidence type="ECO:0000313" key="2">
    <source>
        <dbReference type="Proteomes" id="UP000253805"/>
    </source>
</evidence>
<comment type="caution">
    <text evidence="1">The sequence shown here is derived from an EMBL/GenBank/DDBJ whole genome shotgun (WGS) entry which is preliminary data.</text>
</comment>
<reference evidence="1 2" key="1">
    <citation type="journal article" date="2018" name="Elife">
        <title>Discovery and characterization of a prevalent human gut bacterial enzyme sufficient for the inactivation of a family of plant toxins.</title>
        <authorList>
            <person name="Koppel N."/>
            <person name="Bisanz J.E."/>
            <person name="Pandelia M.E."/>
            <person name="Turnbaugh P.J."/>
            <person name="Balskus E.P."/>
        </authorList>
    </citation>
    <scope>NUCLEOTIDE SEQUENCE [LARGE SCALE GENOMIC DNA]</scope>
    <source>
        <strain evidence="1 2">OB21 GAM 11</strain>
    </source>
</reference>
<name>A0A369P869_9ACTN</name>
<sequence length="73" mass="8258">MRITPEGDALAEKRCAAQSEVADRILSTLTPEEVESLNVLTEKIIHQCKDMGVRGERKHGRHHRHGKGRSCRK</sequence>
<dbReference type="AlphaFoldDB" id="A0A369P869"/>
<accession>A0A369P869</accession>
<dbReference type="Proteomes" id="UP000253805">
    <property type="component" value="Unassembled WGS sequence"/>
</dbReference>